<reference evidence="1" key="2">
    <citation type="journal article" date="2015" name="Data Brief">
        <title>Shoot transcriptome of the giant reed, Arundo donax.</title>
        <authorList>
            <person name="Barrero R.A."/>
            <person name="Guerrero F.D."/>
            <person name="Moolhuijzen P."/>
            <person name="Goolsby J.A."/>
            <person name="Tidwell J."/>
            <person name="Bellgard S.E."/>
            <person name="Bellgard M.I."/>
        </authorList>
    </citation>
    <scope>NUCLEOTIDE SEQUENCE</scope>
    <source>
        <tissue evidence="1">Shoot tissue taken approximately 20 cm above the soil surface</tissue>
    </source>
</reference>
<organism evidence="1">
    <name type="scientific">Arundo donax</name>
    <name type="common">Giant reed</name>
    <name type="synonym">Donax arundinaceus</name>
    <dbReference type="NCBI Taxonomy" id="35708"/>
    <lineage>
        <taxon>Eukaryota</taxon>
        <taxon>Viridiplantae</taxon>
        <taxon>Streptophyta</taxon>
        <taxon>Embryophyta</taxon>
        <taxon>Tracheophyta</taxon>
        <taxon>Spermatophyta</taxon>
        <taxon>Magnoliopsida</taxon>
        <taxon>Liliopsida</taxon>
        <taxon>Poales</taxon>
        <taxon>Poaceae</taxon>
        <taxon>PACMAD clade</taxon>
        <taxon>Arundinoideae</taxon>
        <taxon>Arundineae</taxon>
        <taxon>Arundo</taxon>
    </lineage>
</organism>
<accession>A0A0A9AJ63</accession>
<sequence length="38" mass="4040">MGGELRLGVVPRGLAAGSRDRRRVAAVGMGSWSWNQGK</sequence>
<evidence type="ECO:0000313" key="1">
    <source>
        <dbReference type="EMBL" id="JAD51734.1"/>
    </source>
</evidence>
<protein>
    <submittedName>
        <fullName evidence="1">Uncharacterized protein</fullName>
    </submittedName>
</protein>
<dbReference type="AlphaFoldDB" id="A0A0A9AJ63"/>
<dbReference type="EMBL" id="GBRH01246161">
    <property type="protein sequence ID" value="JAD51734.1"/>
    <property type="molecule type" value="Transcribed_RNA"/>
</dbReference>
<name>A0A0A9AJ63_ARUDO</name>
<reference evidence="1" key="1">
    <citation type="submission" date="2014-09" db="EMBL/GenBank/DDBJ databases">
        <authorList>
            <person name="Magalhaes I.L.F."/>
            <person name="Oliveira U."/>
            <person name="Santos F.R."/>
            <person name="Vidigal T.H.D.A."/>
            <person name="Brescovit A.D."/>
            <person name="Santos A.J."/>
        </authorList>
    </citation>
    <scope>NUCLEOTIDE SEQUENCE</scope>
    <source>
        <tissue evidence="1">Shoot tissue taken approximately 20 cm above the soil surface</tissue>
    </source>
</reference>
<proteinExistence type="predicted"/>